<keyword evidence="2" id="KW-0812">Transmembrane</keyword>
<gene>
    <name evidence="4" type="ORF">LSALG_LOCUS22099</name>
</gene>
<feature type="region of interest" description="Disordered" evidence="1">
    <location>
        <begin position="78"/>
        <end position="119"/>
    </location>
</feature>
<reference evidence="4" key="1">
    <citation type="submission" date="2023-04" db="EMBL/GenBank/DDBJ databases">
        <authorList>
            <person name="Vijverberg K."/>
            <person name="Xiong W."/>
            <person name="Schranz E."/>
        </authorList>
    </citation>
    <scope>NUCLEOTIDE SEQUENCE</scope>
</reference>
<dbReference type="AlphaFoldDB" id="A0AA36E500"/>
<sequence>MMLQLTVAALIFVVMVVAKKLTMMLQREDPKGHNRFLRDGSHEDSEEFKPDMIDKPQFFCSTPFNVSGDDNLSAIASHGGGGGRTGRSVEVGPRQEQESGGDTAGAGGGIGIRRGSNNSTDGGEAAIQILRQEAEIQRLKQELASVVVKMKVMLIVVGALVSAMIYAL</sequence>
<keyword evidence="2" id="KW-0472">Membrane</keyword>
<keyword evidence="5" id="KW-1185">Reference proteome</keyword>
<feature type="transmembrane region" description="Helical" evidence="2">
    <location>
        <begin position="146"/>
        <end position="167"/>
    </location>
</feature>
<accession>A0AA36E500</accession>
<protein>
    <submittedName>
        <fullName evidence="4">Uncharacterized protein</fullName>
    </submittedName>
</protein>
<evidence type="ECO:0000256" key="2">
    <source>
        <dbReference type="SAM" id="Phobius"/>
    </source>
</evidence>
<proteinExistence type="predicted"/>
<evidence type="ECO:0000256" key="1">
    <source>
        <dbReference type="SAM" id="MobiDB-lite"/>
    </source>
</evidence>
<dbReference type="Proteomes" id="UP001177003">
    <property type="component" value="Chromosome 4"/>
</dbReference>
<evidence type="ECO:0000256" key="3">
    <source>
        <dbReference type="SAM" id="SignalP"/>
    </source>
</evidence>
<feature type="signal peptide" evidence="3">
    <location>
        <begin position="1"/>
        <end position="18"/>
    </location>
</feature>
<feature type="chain" id="PRO_5041256263" evidence="3">
    <location>
        <begin position="19"/>
        <end position="168"/>
    </location>
</feature>
<name>A0AA36E500_LACSI</name>
<dbReference type="EMBL" id="OX465080">
    <property type="protein sequence ID" value="CAI9282463.1"/>
    <property type="molecule type" value="Genomic_DNA"/>
</dbReference>
<keyword evidence="3" id="KW-0732">Signal</keyword>
<evidence type="ECO:0000313" key="5">
    <source>
        <dbReference type="Proteomes" id="UP001177003"/>
    </source>
</evidence>
<evidence type="ECO:0000313" key="4">
    <source>
        <dbReference type="EMBL" id="CAI9282463.1"/>
    </source>
</evidence>
<feature type="compositionally biased region" description="Gly residues" evidence="1">
    <location>
        <begin position="102"/>
        <end position="112"/>
    </location>
</feature>
<keyword evidence="2" id="KW-1133">Transmembrane helix</keyword>
<organism evidence="4 5">
    <name type="scientific">Lactuca saligna</name>
    <name type="common">Willowleaf lettuce</name>
    <dbReference type="NCBI Taxonomy" id="75948"/>
    <lineage>
        <taxon>Eukaryota</taxon>
        <taxon>Viridiplantae</taxon>
        <taxon>Streptophyta</taxon>
        <taxon>Embryophyta</taxon>
        <taxon>Tracheophyta</taxon>
        <taxon>Spermatophyta</taxon>
        <taxon>Magnoliopsida</taxon>
        <taxon>eudicotyledons</taxon>
        <taxon>Gunneridae</taxon>
        <taxon>Pentapetalae</taxon>
        <taxon>asterids</taxon>
        <taxon>campanulids</taxon>
        <taxon>Asterales</taxon>
        <taxon>Asteraceae</taxon>
        <taxon>Cichorioideae</taxon>
        <taxon>Cichorieae</taxon>
        <taxon>Lactucinae</taxon>
        <taxon>Lactuca</taxon>
    </lineage>
</organism>